<dbReference type="OrthoDB" id="9801735at2"/>
<dbReference type="InterPro" id="IPR039375">
    <property type="entry name" value="NodN-like"/>
</dbReference>
<evidence type="ECO:0000259" key="2">
    <source>
        <dbReference type="Pfam" id="PF01575"/>
    </source>
</evidence>
<dbReference type="AlphaFoldDB" id="A0A512HS94"/>
<dbReference type="SUPFAM" id="SSF54637">
    <property type="entry name" value="Thioesterase/thiol ester dehydrase-isomerase"/>
    <property type="match status" value="1"/>
</dbReference>
<sequence>MTDTTQLPVRPQNVAELEALIGQTIGPTEWHDVTQESVNAFADVTGDHQWIHVDPERAAQSPLGTTIAHGLYSLSLGPAFSYSLISFEAFTHSLNYGYEKVRFPAPLPIGSRVRMTTEVVAVVHVPGGVQVRARQVFEREGSDKPVAVAESLGRLVEDAS</sequence>
<comment type="caution">
    <text evidence="3">The sequence shown here is derived from an EMBL/GenBank/DDBJ whole genome shotgun (WGS) entry which is preliminary data.</text>
</comment>
<evidence type="ECO:0000313" key="4">
    <source>
        <dbReference type="Proteomes" id="UP000321769"/>
    </source>
</evidence>
<dbReference type="CDD" id="cd03450">
    <property type="entry name" value="NodN"/>
    <property type="match status" value="1"/>
</dbReference>
<keyword evidence="4" id="KW-1185">Reference proteome</keyword>
<name>A0A512HS94_9ACTN</name>
<dbReference type="RefSeq" id="WP_146825733.1">
    <property type="nucleotide sequence ID" value="NZ_BAAAYQ010000001.1"/>
</dbReference>
<reference evidence="3 4" key="1">
    <citation type="submission" date="2019-07" db="EMBL/GenBank/DDBJ databases">
        <title>Whole genome shotgun sequence of Aeromicrobium flavum NBRC 107625.</title>
        <authorList>
            <person name="Hosoyama A."/>
            <person name="Uohara A."/>
            <person name="Ohji S."/>
            <person name="Ichikawa N."/>
        </authorList>
    </citation>
    <scope>NUCLEOTIDE SEQUENCE [LARGE SCALE GENOMIC DNA]</scope>
    <source>
        <strain evidence="3 4">NBRC 107625</strain>
    </source>
</reference>
<dbReference type="InterPro" id="IPR029069">
    <property type="entry name" value="HotDog_dom_sf"/>
</dbReference>
<protein>
    <submittedName>
        <fullName evidence="3">MaoC family dehydratase</fullName>
    </submittedName>
</protein>
<evidence type="ECO:0000256" key="1">
    <source>
        <dbReference type="ARBA" id="ARBA00005254"/>
    </source>
</evidence>
<dbReference type="Proteomes" id="UP000321769">
    <property type="component" value="Unassembled WGS sequence"/>
</dbReference>
<feature type="domain" description="MaoC-like" evidence="2">
    <location>
        <begin position="19"/>
        <end position="131"/>
    </location>
</feature>
<dbReference type="Gene3D" id="3.10.129.10">
    <property type="entry name" value="Hotdog Thioesterase"/>
    <property type="match status" value="1"/>
</dbReference>
<evidence type="ECO:0000313" key="3">
    <source>
        <dbReference type="EMBL" id="GEO88319.1"/>
    </source>
</evidence>
<dbReference type="PANTHER" id="PTHR42993">
    <property type="entry name" value="MAOC-LIKE DEHYDRATASE DOMAIN-CONTAINING PROTEIN"/>
    <property type="match status" value="1"/>
</dbReference>
<accession>A0A512HS94</accession>
<dbReference type="InterPro" id="IPR002539">
    <property type="entry name" value="MaoC-like_dom"/>
</dbReference>
<dbReference type="EMBL" id="BJZQ01000002">
    <property type="protein sequence ID" value="GEO88319.1"/>
    <property type="molecule type" value="Genomic_DNA"/>
</dbReference>
<organism evidence="3 4">
    <name type="scientific">Aeromicrobium flavum</name>
    <dbReference type="NCBI Taxonomy" id="416568"/>
    <lineage>
        <taxon>Bacteria</taxon>
        <taxon>Bacillati</taxon>
        <taxon>Actinomycetota</taxon>
        <taxon>Actinomycetes</taxon>
        <taxon>Propionibacteriales</taxon>
        <taxon>Nocardioidaceae</taxon>
        <taxon>Aeromicrobium</taxon>
    </lineage>
</organism>
<dbReference type="Pfam" id="PF01575">
    <property type="entry name" value="MaoC_dehydratas"/>
    <property type="match status" value="1"/>
</dbReference>
<comment type="similarity">
    <text evidence="1">Belongs to the enoyl-CoA hydratase/isomerase family.</text>
</comment>
<dbReference type="PANTHER" id="PTHR42993:SF1">
    <property type="entry name" value="MAOC-LIKE DEHYDRATASE DOMAIN-CONTAINING PROTEIN"/>
    <property type="match status" value="1"/>
</dbReference>
<proteinExistence type="inferred from homology"/>
<gene>
    <name evidence="3" type="ORF">AFL01nite_06460</name>
</gene>